<dbReference type="PROSITE" id="PS00626">
    <property type="entry name" value="RCC1_2"/>
    <property type="match status" value="1"/>
</dbReference>
<keyword evidence="13" id="KW-0067">ATP-binding</keyword>
<evidence type="ECO:0000256" key="5">
    <source>
        <dbReference type="ARBA" id="ARBA00022490"/>
    </source>
</evidence>
<dbReference type="PROSITE" id="PS50011">
    <property type="entry name" value="PROTEIN_KINASE_DOM"/>
    <property type="match status" value="1"/>
</dbReference>
<evidence type="ECO:0000256" key="13">
    <source>
        <dbReference type="ARBA" id="ARBA00022840"/>
    </source>
</evidence>
<dbReference type="InterPro" id="IPR000408">
    <property type="entry name" value="Reg_chr_condens"/>
</dbReference>
<dbReference type="InterPro" id="IPR009091">
    <property type="entry name" value="RCC1/BLIP-II"/>
</dbReference>
<dbReference type="SMART" id="SM00220">
    <property type="entry name" value="S_TKc"/>
    <property type="match status" value="1"/>
</dbReference>
<evidence type="ECO:0000256" key="14">
    <source>
        <dbReference type="ARBA" id="ARBA00022842"/>
    </source>
</evidence>
<keyword evidence="12" id="KW-0418">Kinase</keyword>
<dbReference type="GO" id="GO:0005737">
    <property type="term" value="C:cytoplasm"/>
    <property type="evidence" value="ECO:0007669"/>
    <property type="project" value="UniProtKB-SubCell"/>
</dbReference>
<dbReference type="Pfam" id="PF00069">
    <property type="entry name" value="Pkinase"/>
    <property type="match status" value="1"/>
</dbReference>
<dbReference type="InterPro" id="IPR008271">
    <property type="entry name" value="Ser/Thr_kinase_AS"/>
</dbReference>
<evidence type="ECO:0000313" key="20">
    <source>
        <dbReference type="WBParaSite" id="maker-uti_cns_0005946-snap-gene-0.10-mRNA-1"/>
    </source>
</evidence>
<keyword evidence="9" id="KW-0479">Metal-binding</keyword>
<dbReference type="GO" id="GO:0005524">
    <property type="term" value="F:ATP binding"/>
    <property type="evidence" value="ECO:0007669"/>
    <property type="project" value="UniProtKB-KW"/>
</dbReference>
<dbReference type="AlphaFoldDB" id="A0A1I8HFL4"/>
<name>A0A1I8HFL4_9PLAT</name>
<feature type="domain" description="Protein kinase" evidence="18">
    <location>
        <begin position="286"/>
        <end position="542"/>
    </location>
</feature>
<proteinExistence type="inferred from homology"/>
<keyword evidence="5" id="KW-0963">Cytoplasm</keyword>
<dbReference type="GO" id="GO:0004674">
    <property type="term" value="F:protein serine/threonine kinase activity"/>
    <property type="evidence" value="ECO:0007669"/>
    <property type="project" value="UniProtKB-KW"/>
</dbReference>
<comment type="cofactor">
    <cofactor evidence="1">
        <name>Mg(2+)</name>
        <dbReference type="ChEBI" id="CHEBI:18420"/>
    </cofactor>
</comment>
<feature type="coiled-coil region" evidence="16">
    <location>
        <begin position="1111"/>
        <end position="1138"/>
    </location>
</feature>
<comment type="similarity">
    <text evidence="3">Belongs to the protein kinase superfamily. NEK Ser/Thr protein kinase family. NIMA subfamily.</text>
</comment>
<evidence type="ECO:0000313" key="19">
    <source>
        <dbReference type="Proteomes" id="UP000095280"/>
    </source>
</evidence>
<dbReference type="InterPro" id="IPR051997">
    <property type="entry name" value="STK_NEK"/>
</dbReference>
<feature type="compositionally biased region" description="Polar residues" evidence="17">
    <location>
        <begin position="1019"/>
        <end position="1028"/>
    </location>
</feature>
<evidence type="ECO:0000256" key="3">
    <source>
        <dbReference type="ARBA" id="ARBA00010886"/>
    </source>
</evidence>
<evidence type="ECO:0000259" key="18">
    <source>
        <dbReference type="PROSITE" id="PS50011"/>
    </source>
</evidence>
<dbReference type="Gene3D" id="1.10.510.10">
    <property type="entry name" value="Transferase(Phosphotransferase) domain 1"/>
    <property type="match status" value="1"/>
</dbReference>
<dbReference type="SUPFAM" id="SSF56112">
    <property type="entry name" value="Protein kinase-like (PK-like)"/>
    <property type="match status" value="1"/>
</dbReference>
<dbReference type="InterPro" id="IPR058923">
    <property type="entry name" value="RCC1-like_dom"/>
</dbReference>
<keyword evidence="11" id="KW-0547">Nucleotide-binding</keyword>
<organism evidence="19 20">
    <name type="scientific">Macrostomum lignano</name>
    <dbReference type="NCBI Taxonomy" id="282301"/>
    <lineage>
        <taxon>Eukaryota</taxon>
        <taxon>Metazoa</taxon>
        <taxon>Spiralia</taxon>
        <taxon>Lophotrochozoa</taxon>
        <taxon>Platyhelminthes</taxon>
        <taxon>Rhabditophora</taxon>
        <taxon>Macrostomorpha</taxon>
        <taxon>Macrostomida</taxon>
        <taxon>Macrostomidae</taxon>
        <taxon>Macrostomum</taxon>
    </lineage>
</organism>
<dbReference type="Pfam" id="PF25390">
    <property type="entry name" value="WD40_RLD"/>
    <property type="match status" value="1"/>
</dbReference>
<feature type="region of interest" description="Disordered" evidence="17">
    <location>
        <begin position="983"/>
        <end position="1048"/>
    </location>
</feature>
<evidence type="ECO:0000256" key="4">
    <source>
        <dbReference type="ARBA" id="ARBA00012513"/>
    </source>
</evidence>
<evidence type="ECO:0000256" key="1">
    <source>
        <dbReference type="ARBA" id="ARBA00001946"/>
    </source>
</evidence>
<feature type="repeat" description="RCC1" evidence="15">
    <location>
        <begin position="739"/>
        <end position="791"/>
    </location>
</feature>
<dbReference type="Proteomes" id="UP000095280">
    <property type="component" value="Unplaced"/>
</dbReference>
<keyword evidence="10" id="KW-0677">Repeat</keyword>
<dbReference type="InterPro" id="IPR000719">
    <property type="entry name" value="Prot_kinase_dom"/>
</dbReference>
<evidence type="ECO:0000256" key="17">
    <source>
        <dbReference type="SAM" id="MobiDB-lite"/>
    </source>
</evidence>
<comment type="subcellular location">
    <subcellularLocation>
        <location evidence="2">Cytoplasm</location>
    </subcellularLocation>
</comment>
<evidence type="ECO:0000256" key="12">
    <source>
        <dbReference type="ARBA" id="ARBA00022777"/>
    </source>
</evidence>
<evidence type="ECO:0000256" key="15">
    <source>
        <dbReference type="PROSITE-ProRule" id="PRU00235"/>
    </source>
</evidence>
<dbReference type="InterPro" id="IPR011009">
    <property type="entry name" value="Kinase-like_dom_sf"/>
</dbReference>
<keyword evidence="19" id="KW-1185">Reference proteome</keyword>
<keyword evidence="8" id="KW-0808">Transferase</keyword>
<reference evidence="20" key="1">
    <citation type="submission" date="2016-11" db="UniProtKB">
        <authorList>
            <consortium name="WormBaseParasite"/>
        </authorList>
    </citation>
    <scope>IDENTIFICATION</scope>
</reference>
<dbReference type="WBParaSite" id="maker-uti_cns_0005946-snap-gene-0.10-mRNA-1">
    <property type="protein sequence ID" value="maker-uti_cns_0005946-snap-gene-0.10-mRNA-1"/>
    <property type="gene ID" value="maker-uti_cns_0005946-snap-gene-0.10"/>
</dbReference>
<feature type="repeat" description="RCC1" evidence="15">
    <location>
        <begin position="678"/>
        <end position="738"/>
    </location>
</feature>
<dbReference type="PRINTS" id="PR00633">
    <property type="entry name" value="RCCNDNSATION"/>
</dbReference>
<feature type="repeat" description="RCC1" evidence="15">
    <location>
        <begin position="792"/>
        <end position="858"/>
    </location>
</feature>
<evidence type="ECO:0000256" key="16">
    <source>
        <dbReference type="SAM" id="Coils"/>
    </source>
</evidence>
<evidence type="ECO:0000256" key="7">
    <source>
        <dbReference type="ARBA" id="ARBA00022553"/>
    </source>
</evidence>
<dbReference type="PROSITE" id="PS00108">
    <property type="entry name" value="PROTEIN_KINASE_ST"/>
    <property type="match status" value="1"/>
</dbReference>
<dbReference type="Gene3D" id="2.130.10.30">
    <property type="entry name" value="Regulator of chromosome condensation 1/beta-lactamase-inhibitor protein II"/>
    <property type="match status" value="2"/>
</dbReference>
<keyword evidence="14" id="KW-0460">Magnesium</keyword>
<dbReference type="SUPFAM" id="SSF50985">
    <property type="entry name" value="RCC1/BLIP-II"/>
    <property type="match status" value="2"/>
</dbReference>
<keyword evidence="7" id="KW-0597">Phosphoprotein</keyword>
<dbReference type="PROSITE" id="PS50012">
    <property type="entry name" value="RCC1_3"/>
    <property type="match status" value="6"/>
</dbReference>
<accession>A0A1I8HFL4</accession>
<protein>
    <recommendedName>
        <fullName evidence="4">non-specific serine/threonine protein kinase</fullName>
        <ecNumber evidence="4">2.7.11.1</ecNumber>
    </recommendedName>
</protein>
<evidence type="ECO:0000256" key="2">
    <source>
        <dbReference type="ARBA" id="ARBA00004496"/>
    </source>
</evidence>
<feature type="repeat" description="RCC1" evidence="15">
    <location>
        <begin position="912"/>
        <end position="975"/>
    </location>
</feature>
<sequence length="1145" mass="123332">MQLGAGERLLSGRIGHSDQQAAGADVGKCPGAVARAGQQEVASRMNGEGGDGVLVGAQLELGGEIEDQLLRICVEHRGSFIVAAGDNPGWIGQEGVQTEDPRIRGRVQADVAGQLPAFGRRFASLLALRSELLGLLLQSARDKRLTCRMCGRCGNRGRGLLGIAGSVLRRRRRVLRRGCGRAHRLLGRLRLQRGERLASGRDLLGEAGDNATGGVVLSCASACGRGVALRIAGMLVALGGRGLADGGTLMSTSCSTEMEDSSAMDLSLPSGSDSMQNVSSNQESSYIPINCLGKGAFGEAWLYRKTEENEEQLVVWKMINLTGLDERRRREAQNEIDVLHMLDHPNIVAYYNHFFDGNILLIEMEYANGGSLYQFIGQCNSLLKEETIIWYFFQMTMAIRHIHEASILHRDIKTLNIFLTKAGLIKLGDFGIAKVLGSDEMAETCQGTPYYMSPELVQGKRYNYKSDIWALGCVLFELLTLKRAFDATNQLKLAQNIVHTEISLSLVDESYSVQLKALLGATLSKEPEARPSASEILINKLFSDGERMQSRVRELQQQSRLARPSSAGTDTTPVVTSKTTEVFYWGGGKQTPIKIEQFERQNSALQVATGSHHMAVVTIEREVFTWCNVQGCAKLCGQLGHGDLASYRTPKKVEKLNGVPIEEARCGDEFTVLRTVEGQLYACGSNYHGCLGVPREQLEEETGDSDQALEPVPVPFFLNLEVKRVACGDAHVLAVTRQSEVFAWGCGEFGRLGLNGEDNYDTPQPVSLPVKRQLIVGACCGSDGSFLLTDGGRVLACGSNEHNKLGFNSVAKGLTAANSTCSFDTPCVHTFKVVKPLTKYRVRQLSCGRSHTAAIDDCNQLLMFGSNRMGELGLGEMRHRNGVFNIGRACGGKRFLRVACGDGFTVACTTDNHIYSWGRADNGRLGIELQAASLLNMNKALASACVSTPRPMFGSLHLVADISSRHWHSLMIAERVLEQRTVRRGGGRTQAGVSASSAARSAGSTLDDLSSLPADDEQQQVSSASLGVTDSVDGGNSGASSANRGAGLDGTDTCPSWLAAELQQAEFIPMDNEGGGGLGVAAAAASDGGLDEQTPELTPRCNCNCHCHSLIGLKDQEIARLQAEVARLMAQLSKGDEKDNGGSMD</sequence>
<evidence type="ECO:0000256" key="6">
    <source>
        <dbReference type="ARBA" id="ARBA00022527"/>
    </source>
</evidence>
<keyword evidence="6" id="KW-0723">Serine/threonine-protein kinase</keyword>
<feature type="repeat" description="RCC1" evidence="15">
    <location>
        <begin position="580"/>
        <end position="620"/>
    </location>
</feature>
<feature type="repeat" description="RCC1" evidence="15">
    <location>
        <begin position="859"/>
        <end position="911"/>
    </location>
</feature>
<keyword evidence="16" id="KW-0175">Coiled coil</keyword>
<dbReference type="PANTHER" id="PTHR44535:SF1">
    <property type="entry name" value="SERINE_THREONINE-PROTEIN KINASE NEK9"/>
    <property type="match status" value="1"/>
</dbReference>
<evidence type="ECO:0000256" key="11">
    <source>
        <dbReference type="ARBA" id="ARBA00022741"/>
    </source>
</evidence>
<evidence type="ECO:0000256" key="8">
    <source>
        <dbReference type="ARBA" id="ARBA00022679"/>
    </source>
</evidence>
<dbReference type="PANTHER" id="PTHR44535">
    <property type="entry name" value="PROTEIN CBG16200"/>
    <property type="match status" value="1"/>
</dbReference>
<dbReference type="Gene3D" id="3.30.200.20">
    <property type="entry name" value="Phosphorylase Kinase, domain 1"/>
    <property type="match status" value="1"/>
</dbReference>
<dbReference type="GO" id="GO:0046872">
    <property type="term" value="F:metal ion binding"/>
    <property type="evidence" value="ECO:0007669"/>
    <property type="project" value="UniProtKB-KW"/>
</dbReference>
<feature type="compositionally biased region" description="Low complexity" evidence="17">
    <location>
        <begin position="990"/>
        <end position="1004"/>
    </location>
</feature>
<evidence type="ECO:0000256" key="9">
    <source>
        <dbReference type="ARBA" id="ARBA00022723"/>
    </source>
</evidence>
<evidence type="ECO:0000256" key="10">
    <source>
        <dbReference type="ARBA" id="ARBA00022737"/>
    </source>
</evidence>
<dbReference type="EC" id="2.7.11.1" evidence="4"/>